<evidence type="ECO:0000256" key="1">
    <source>
        <dbReference type="SAM" id="MobiDB-lite"/>
    </source>
</evidence>
<feature type="transmembrane region" description="Helical" evidence="2">
    <location>
        <begin position="430"/>
        <end position="451"/>
    </location>
</feature>
<dbReference type="InterPro" id="IPR018490">
    <property type="entry name" value="cNMP-bd_dom_sf"/>
</dbReference>
<evidence type="ECO:0000256" key="2">
    <source>
        <dbReference type="SAM" id="Phobius"/>
    </source>
</evidence>
<dbReference type="InParanoid" id="Q233A5"/>
<dbReference type="KEGG" id="tet:TTHERM_00394480"/>
<feature type="transmembrane region" description="Helical" evidence="2">
    <location>
        <begin position="396"/>
        <end position="418"/>
    </location>
</feature>
<dbReference type="Gene3D" id="1.10.287.70">
    <property type="match status" value="1"/>
</dbReference>
<dbReference type="Pfam" id="PF00027">
    <property type="entry name" value="cNMP_binding"/>
    <property type="match status" value="1"/>
</dbReference>
<dbReference type="GO" id="GO:0003254">
    <property type="term" value="P:regulation of membrane depolarization"/>
    <property type="evidence" value="ECO:0007669"/>
    <property type="project" value="TreeGrafter"/>
</dbReference>
<keyword evidence="2" id="KW-1133">Transmembrane helix</keyword>
<sequence length="1313" mass="151813">MIKSASLGDEKEEIQRQNSLSQIIHQQAAYNNNNQNMNGSKTSNNQAKINTHSRVGSRNLLLDNDSSKDTLHLQPVSLIPTASQSQYISSKHFEGEEMQQIIQQNNIGAREGAEVRSRLFLENKDIFLPKQDFSQDDIPAFNEGDNSLRQKLTPKRNSLVEGNSPIRYNNNNNKEFQNDIKTRQHHINSLSVTKPGSALAANTAVTRHQKESTNNLVPSINHISNNNNNLFSNMSHTSNLINNVGSTFGVPASSKKIQSQLASAQKIPAPSQTFIPFTGNILKSFMYINHFAWAMKKILIFLRPKTLNKLQIDCINDKGACDYNDFCDKDNIRQSKELKHATRLWITKRTICYHFVRDLKKKFKFVYIVFYKMGLKLQNFQNTIDKKLPYFNPISLIWRLWDFFILLITLLNFVFIPLDYSFGIGTDLPIKLICAIIFFLDIFKLFNTAFFDKGILITSKQVIFLKYLKSTFIFDLITALSLIVEPFQYTSLIFFIRYFYIDSLSEKVREVLTNYQQINGLSNLAILFLTIIYHCHLISCIWFQIGKDQQSNGDQGWLSRYNLIGQSKDVQYLNSYYFSVITLTNAKGDILPSTSREKIFLVFCSLYACGLIAYIINNSSKIFNQINKKKTKLLNQLSSLNQYLDQHEVSPSLRIQAQKYIEYVNNEGMQQKQDSIQSLNYLSKYLQEEIVKDVFIKQFKKIPVLNKHFGNTSLLEKLSTKVKEQVFGPGELIVRSNRPIMPCLYFIVQGEVEVYVQIGSQQTNKSQINVFKVLKKNEYFGQVEFFSQDYTTSLSVKAKGFTQIQYITLYDFLEIIQSFPDEKEAFCYLKDCVTLNNQYETIGISCFSCQSSNHVVMKCPYLFYHQSKDRIIKKLEQSIQYQIKSFRRCIKRKKEQTLGIKKIVEDKAYLFSQNYEDLINTSVYEEYQDEVDSDQKSYFKQQTCPQFEKEERSTYTRKTSKKQSLKQTSTVEELPNYIRKNSQKKTSLKMLNPNSLEEIHEKSQISRISQFSNTKNMRGESLISDEKKYMQQTAQGSVIDQDQSIIQNRKRTHSNLSQILGSRKSPFPSERDMNRSYSGSLISSLKLSEADKKIIVIEERNGIDGSKIQQIPGAPNLFVIKVNEGDEYSLINHRAYSNMNNVTSLNTFDPSEYQNRRHNSNFSLASRGIVQSSNLTSMNQPIDEFSELRLDQTNRIRENSFIPNQQMDVDNIQGFYLTNEENTTFEEQQNFKLYFAHNNLQNVINQSNKKSVSPSKNNLNTNQNNRTKPKKSSYLRVVSVNNKNSNKVLSNQLEVNPALLPYNINTEKEQLNV</sequence>
<name>Q233A5_TETTS</name>
<dbReference type="RefSeq" id="XP_001011920.2">
    <property type="nucleotide sequence ID" value="XM_001011920.3"/>
</dbReference>
<dbReference type="GO" id="GO:0035725">
    <property type="term" value="P:sodium ion transmembrane transport"/>
    <property type="evidence" value="ECO:0007669"/>
    <property type="project" value="TreeGrafter"/>
</dbReference>
<protein>
    <submittedName>
        <fullName evidence="4">Cyclic nucleotide-binding domain protein</fullName>
    </submittedName>
</protein>
<evidence type="ECO:0000313" key="5">
    <source>
        <dbReference type="Proteomes" id="UP000009168"/>
    </source>
</evidence>
<keyword evidence="2" id="KW-0812">Transmembrane</keyword>
<feature type="compositionally biased region" description="Low complexity" evidence="1">
    <location>
        <begin position="1247"/>
        <end position="1265"/>
    </location>
</feature>
<evidence type="ECO:0000313" key="4">
    <source>
        <dbReference type="EMBL" id="EAR91675.2"/>
    </source>
</evidence>
<feature type="domain" description="Cyclic nucleotide-binding" evidence="3">
    <location>
        <begin position="744"/>
        <end position="816"/>
    </location>
</feature>
<dbReference type="PANTHER" id="PTHR45689">
    <property type="entry name" value="I[[H]] CHANNEL, ISOFORM E"/>
    <property type="match status" value="1"/>
</dbReference>
<dbReference type="InterPro" id="IPR014710">
    <property type="entry name" value="RmlC-like_jellyroll"/>
</dbReference>
<dbReference type="InterPro" id="IPR000595">
    <property type="entry name" value="cNMP-bd_dom"/>
</dbReference>
<evidence type="ECO:0000259" key="3">
    <source>
        <dbReference type="PROSITE" id="PS50042"/>
    </source>
</evidence>
<dbReference type="EMBL" id="GG662770">
    <property type="protein sequence ID" value="EAR91675.2"/>
    <property type="molecule type" value="Genomic_DNA"/>
</dbReference>
<gene>
    <name evidence="4" type="ORF">TTHERM_00394480</name>
</gene>
<feature type="region of interest" description="Disordered" evidence="1">
    <location>
        <begin position="1247"/>
        <end position="1271"/>
    </location>
</feature>
<dbReference type="OrthoDB" id="426293at2759"/>
<dbReference type="HOGENOM" id="CLU_276544_0_0_1"/>
<dbReference type="Gene3D" id="2.60.120.10">
    <property type="entry name" value="Jelly Rolls"/>
    <property type="match status" value="1"/>
</dbReference>
<feature type="transmembrane region" description="Helical" evidence="2">
    <location>
        <begin position="599"/>
        <end position="616"/>
    </location>
</feature>
<dbReference type="GeneID" id="7822720"/>
<dbReference type="PROSITE" id="PS50042">
    <property type="entry name" value="CNMP_BINDING_3"/>
    <property type="match status" value="1"/>
</dbReference>
<reference evidence="5" key="1">
    <citation type="journal article" date="2006" name="PLoS Biol.">
        <title>Macronuclear genome sequence of the ciliate Tetrahymena thermophila, a model eukaryote.</title>
        <authorList>
            <person name="Eisen J.A."/>
            <person name="Coyne R.S."/>
            <person name="Wu M."/>
            <person name="Wu D."/>
            <person name="Thiagarajan M."/>
            <person name="Wortman J.R."/>
            <person name="Badger J.H."/>
            <person name="Ren Q."/>
            <person name="Amedeo P."/>
            <person name="Jones K.M."/>
            <person name="Tallon L.J."/>
            <person name="Delcher A.L."/>
            <person name="Salzberg S.L."/>
            <person name="Silva J.C."/>
            <person name="Haas B.J."/>
            <person name="Majoros W.H."/>
            <person name="Farzad M."/>
            <person name="Carlton J.M."/>
            <person name="Smith R.K. Jr."/>
            <person name="Garg J."/>
            <person name="Pearlman R.E."/>
            <person name="Karrer K.M."/>
            <person name="Sun L."/>
            <person name="Manning G."/>
            <person name="Elde N.C."/>
            <person name="Turkewitz A.P."/>
            <person name="Asai D.J."/>
            <person name="Wilkes D.E."/>
            <person name="Wang Y."/>
            <person name="Cai H."/>
            <person name="Collins K."/>
            <person name="Stewart B.A."/>
            <person name="Lee S.R."/>
            <person name="Wilamowska K."/>
            <person name="Weinberg Z."/>
            <person name="Ruzzo W.L."/>
            <person name="Wloga D."/>
            <person name="Gaertig J."/>
            <person name="Frankel J."/>
            <person name="Tsao C.-C."/>
            <person name="Gorovsky M.A."/>
            <person name="Keeling P.J."/>
            <person name="Waller R.F."/>
            <person name="Patron N.J."/>
            <person name="Cherry J.M."/>
            <person name="Stover N.A."/>
            <person name="Krieger C.J."/>
            <person name="del Toro C."/>
            <person name="Ryder H.F."/>
            <person name="Williamson S.C."/>
            <person name="Barbeau R.A."/>
            <person name="Hamilton E.P."/>
            <person name="Orias E."/>
        </authorList>
    </citation>
    <scope>NUCLEOTIDE SEQUENCE [LARGE SCALE GENOMIC DNA]</scope>
    <source>
        <strain evidence="5">SB210</strain>
    </source>
</reference>
<dbReference type="PANTHER" id="PTHR45689:SF5">
    <property type="entry name" value="I[[H]] CHANNEL, ISOFORM E"/>
    <property type="match status" value="1"/>
</dbReference>
<feature type="transmembrane region" description="Helical" evidence="2">
    <location>
        <begin position="472"/>
        <end position="500"/>
    </location>
</feature>
<keyword evidence="5" id="KW-1185">Reference proteome</keyword>
<dbReference type="InterPro" id="IPR051413">
    <property type="entry name" value="K/Na_HCN_channel"/>
</dbReference>
<accession>Q233A5</accession>
<dbReference type="Proteomes" id="UP000009168">
    <property type="component" value="Unassembled WGS sequence"/>
</dbReference>
<dbReference type="SUPFAM" id="SSF51206">
    <property type="entry name" value="cAMP-binding domain-like"/>
    <property type="match status" value="1"/>
</dbReference>
<dbReference type="CDD" id="cd00038">
    <property type="entry name" value="CAP_ED"/>
    <property type="match status" value="1"/>
</dbReference>
<proteinExistence type="predicted"/>
<dbReference type="GO" id="GO:0098855">
    <property type="term" value="C:HCN channel complex"/>
    <property type="evidence" value="ECO:0007669"/>
    <property type="project" value="TreeGrafter"/>
</dbReference>
<organism evidence="4 5">
    <name type="scientific">Tetrahymena thermophila (strain SB210)</name>
    <dbReference type="NCBI Taxonomy" id="312017"/>
    <lineage>
        <taxon>Eukaryota</taxon>
        <taxon>Sar</taxon>
        <taxon>Alveolata</taxon>
        <taxon>Ciliophora</taxon>
        <taxon>Intramacronucleata</taxon>
        <taxon>Oligohymenophorea</taxon>
        <taxon>Hymenostomatida</taxon>
        <taxon>Tetrahymenina</taxon>
        <taxon>Tetrahymenidae</taxon>
        <taxon>Tetrahymena</taxon>
    </lineage>
</organism>
<feature type="region of interest" description="Disordered" evidence="1">
    <location>
        <begin position="950"/>
        <end position="970"/>
    </location>
</feature>
<feature type="transmembrane region" description="Helical" evidence="2">
    <location>
        <begin position="520"/>
        <end position="543"/>
    </location>
</feature>
<dbReference type="SUPFAM" id="SSF81324">
    <property type="entry name" value="Voltage-gated potassium channels"/>
    <property type="match status" value="1"/>
</dbReference>
<dbReference type="GO" id="GO:0005249">
    <property type="term" value="F:voltage-gated potassium channel activity"/>
    <property type="evidence" value="ECO:0007669"/>
    <property type="project" value="TreeGrafter"/>
</dbReference>
<keyword evidence="2" id="KW-0472">Membrane</keyword>